<keyword evidence="5" id="KW-1185">Reference proteome</keyword>
<dbReference type="AlphaFoldDB" id="A0A8H7AL58"/>
<comment type="similarity">
    <text evidence="1 2">Belongs to the iron/ascorbate-dependent oxidoreductase family.</text>
</comment>
<dbReference type="GO" id="GO:0046872">
    <property type="term" value="F:metal ion binding"/>
    <property type="evidence" value="ECO:0007669"/>
    <property type="project" value="UniProtKB-KW"/>
</dbReference>
<proteinExistence type="inferred from homology"/>
<dbReference type="PROSITE" id="PS51471">
    <property type="entry name" value="FE2OG_OXY"/>
    <property type="match status" value="1"/>
</dbReference>
<dbReference type="InterPro" id="IPR044861">
    <property type="entry name" value="IPNS-like_FE2OG_OXY"/>
</dbReference>
<evidence type="ECO:0000256" key="2">
    <source>
        <dbReference type="RuleBase" id="RU003682"/>
    </source>
</evidence>
<dbReference type="SUPFAM" id="SSF51197">
    <property type="entry name" value="Clavaminate synthase-like"/>
    <property type="match status" value="1"/>
</dbReference>
<dbReference type="Proteomes" id="UP000606974">
    <property type="component" value="Unassembled WGS sequence"/>
</dbReference>
<feature type="domain" description="Fe2OG dioxygenase" evidence="3">
    <location>
        <begin position="169"/>
        <end position="272"/>
    </location>
</feature>
<dbReference type="InterPro" id="IPR005123">
    <property type="entry name" value="Oxoglu/Fe-dep_dioxygenase_dom"/>
</dbReference>
<keyword evidence="2" id="KW-0408">Iron</keyword>
<dbReference type="Gene3D" id="2.60.120.330">
    <property type="entry name" value="B-lactam Antibiotic, Isopenicillin N Synthase, Chain"/>
    <property type="match status" value="1"/>
</dbReference>
<dbReference type="EMBL" id="JAACFV010000023">
    <property type="protein sequence ID" value="KAF7511155.1"/>
    <property type="molecule type" value="Genomic_DNA"/>
</dbReference>
<evidence type="ECO:0000256" key="1">
    <source>
        <dbReference type="ARBA" id="ARBA00008056"/>
    </source>
</evidence>
<dbReference type="GO" id="GO:0016491">
    <property type="term" value="F:oxidoreductase activity"/>
    <property type="evidence" value="ECO:0007669"/>
    <property type="project" value="UniProtKB-KW"/>
</dbReference>
<accession>A0A8H7AL58</accession>
<keyword evidence="2" id="KW-0560">Oxidoreductase</keyword>
<dbReference type="Pfam" id="PF03171">
    <property type="entry name" value="2OG-FeII_Oxy"/>
    <property type="match status" value="1"/>
</dbReference>
<gene>
    <name evidence="4" type="ORF">GJ744_005386</name>
</gene>
<name>A0A8H7AL58_9EURO</name>
<evidence type="ECO:0000259" key="3">
    <source>
        <dbReference type="PROSITE" id="PS51471"/>
    </source>
</evidence>
<protein>
    <recommendedName>
        <fullName evidence="3">Fe2OG dioxygenase domain-containing protein</fullName>
    </recommendedName>
</protein>
<keyword evidence="2" id="KW-0479">Metal-binding</keyword>
<dbReference type="InterPro" id="IPR027443">
    <property type="entry name" value="IPNS-like_sf"/>
</dbReference>
<sequence length="276" mass="30902">MPHSTVEHNTTIDGQRVDVASLETIDFARLTTKEPAEVEKLLRASEMPGFFYLDLQNEPAKDILTDLRNVYAVTAKYFDEPSGTETNGPTSVQVSSYKPGERGGTFEFARDKMIEGTLVLPPTLKSHAVLLDRFASLCYSVNRTMLSCLSDALKLDEASRFENHHHDDQPSDTALNIYSAPAKGKRIDVPDNTHTDSGSLTLFFGDEWGIEMEHPETKDWAFIEPRPGCGLVNLGDFLQSVSGNKLHSCRHRVAQPVDGFQKRYYAVSYLRPQKTM</sequence>
<dbReference type="PANTHER" id="PTHR47990">
    <property type="entry name" value="2-OXOGLUTARATE (2OG) AND FE(II)-DEPENDENT OXYGENASE SUPERFAMILY PROTEIN-RELATED"/>
    <property type="match status" value="1"/>
</dbReference>
<organism evidence="4 5">
    <name type="scientific">Endocarpon pusillum</name>
    <dbReference type="NCBI Taxonomy" id="364733"/>
    <lineage>
        <taxon>Eukaryota</taxon>
        <taxon>Fungi</taxon>
        <taxon>Dikarya</taxon>
        <taxon>Ascomycota</taxon>
        <taxon>Pezizomycotina</taxon>
        <taxon>Eurotiomycetes</taxon>
        <taxon>Chaetothyriomycetidae</taxon>
        <taxon>Verrucariales</taxon>
        <taxon>Verrucariaceae</taxon>
        <taxon>Endocarpon</taxon>
    </lineage>
</organism>
<dbReference type="InterPro" id="IPR050231">
    <property type="entry name" value="Iron_ascorbate_oxido_reductase"/>
</dbReference>
<evidence type="ECO:0000313" key="4">
    <source>
        <dbReference type="EMBL" id="KAF7511155.1"/>
    </source>
</evidence>
<dbReference type="OrthoDB" id="288590at2759"/>
<evidence type="ECO:0000313" key="5">
    <source>
        <dbReference type="Proteomes" id="UP000606974"/>
    </source>
</evidence>
<comment type="caution">
    <text evidence="4">The sequence shown here is derived from an EMBL/GenBank/DDBJ whole genome shotgun (WGS) entry which is preliminary data.</text>
</comment>
<reference evidence="4" key="1">
    <citation type="submission" date="2020-02" db="EMBL/GenBank/DDBJ databases">
        <authorList>
            <person name="Palmer J.M."/>
        </authorList>
    </citation>
    <scope>NUCLEOTIDE SEQUENCE</scope>
    <source>
        <strain evidence="4">EPUS1.4</strain>
        <tissue evidence="4">Thallus</tissue>
    </source>
</reference>